<proteinExistence type="inferred from homology"/>
<evidence type="ECO:0000256" key="9">
    <source>
        <dbReference type="SAM" id="MobiDB-lite"/>
    </source>
</evidence>
<evidence type="ECO:0000256" key="7">
    <source>
        <dbReference type="ARBA" id="ARBA00023157"/>
    </source>
</evidence>
<protein>
    <submittedName>
        <fullName evidence="12">SSI family serine proteinase inhibitor</fullName>
    </submittedName>
</protein>
<dbReference type="PRINTS" id="PR00294">
    <property type="entry name" value="SSBTLNINHBTR"/>
</dbReference>
<dbReference type="EMBL" id="JBHSFN010000009">
    <property type="protein sequence ID" value="MFC4587640.1"/>
    <property type="molecule type" value="Genomic_DNA"/>
</dbReference>
<accession>A0ABV9EDL8</accession>
<dbReference type="InterPro" id="IPR036819">
    <property type="entry name" value="Subtilisin_inhibitor-like_sf"/>
</dbReference>
<comment type="subcellular location">
    <subcellularLocation>
        <location evidence="1">Secreted</location>
    </subcellularLocation>
</comment>
<comment type="similarity">
    <text evidence="2 8">Belongs to the protease inhibitor I16 (SSI) family.</text>
</comment>
<keyword evidence="5 8" id="KW-0646">Protease inhibitor</keyword>
<keyword evidence="10" id="KW-0732">Signal</keyword>
<gene>
    <name evidence="12" type="ORF">ACFO8L_16215</name>
</gene>
<keyword evidence="13" id="KW-1185">Reference proteome</keyword>
<evidence type="ECO:0000256" key="10">
    <source>
        <dbReference type="SAM" id="SignalP"/>
    </source>
</evidence>
<dbReference type="Proteomes" id="UP001595891">
    <property type="component" value="Unassembled WGS sequence"/>
</dbReference>
<dbReference type="Gene3D" id="3.30.350.10">
    <property type="entry name" value="Subtilisin inhibitor-like"/>
    <property type="match status" value="1"/>
</dbReference>
<evidence type="ECO:0000313" key="13">
    <source>
        <dbReference type="Proteomes" id="UP001595891"/>
    </source>
</evidence>
<evidence type="ECO:0000256" key="8">
    <source>
        <dbReference type="RuleBase" id="RU003471"/>
    </source>
</evidence>
<evidence type="ECO:0000256" key="1">
    <source>
        <dbReference type="ARBA" id="ARBA00004613"/>
    </source>
</evidence>
<evidence type="ECO:0000256" key="2">
    <source>
        <dbReference type="ARBA" id="ARBA00010472"/>
    </source>
</evidence>
<sequence>MFFVVLLAASAGTRASPAYAGPERPPPAASASGTGPEPGRPVRSVVLTINPGVKVWPPDQMAVLNCAPIGGTHPKPREACAALDEVDADLNKFTASPETICTTDFNPINVWAAGSWNGRDVASLRRFPNTCWMLVTLGSVGAFWRAPRRPFEEAATSPA</sequence>
<keyword evidence="6 8" id="KW-0722">Serine protease inhibitor</keyword>
<dbReference type="PROSITE" id="PS00999">
    <property type="entry name" value="SSI"/>
    <property type="match status" value="1"/>
</dbReference>
<keyword evidence="7" id="KW-1015">Disulfide bond</keyword>
<evidence type="ECO:0000256" key="5">
    <source>
        <dbReference type="ARBA" id="ARBA00022690"/>
    </source>
</evidence>
<comment type="subunit">
    <text evidence="3">Homodimer.</text>
</comment>
<dbReference type="InterPro" id="IPR020054">
    <property type="entry name" value="Prot_inh_SSI_I16_CS"/>
</dbReference>
<dbReference type="Pfam" id="PF00720">
    <property type="entry name" value="SSI"/>
    <property type="match status" value="1"/>
</dbReference>
<dbReference type="SUPFAM" id="SSF55399">
    <property type="entry name" value="Subtilisin inhibitor"/>
    <property type="match status" value="1"/>
</dbReference>
<comment type="caution">
    <text evidence="12">The sequence shown here is derived from an EMBL/GenBank/DDBJ whole genome shotgun (WGS) entry which is preliminary data.</text>
</comment>
<evidence type="ECO:0000256" key="3">
    <source>
        <dbReference type="ARBA" id="ARBA00011738"/>
    </source>
</evidence>
<evidence type="ECO:0000256" key="4">
    <source>
        <dbReference type="ARBA" id="ARBA00022525"/>
    </source>
</evidence>
<evidence type="ECO:0000313" key="12">
    <source>
        <dbReference type="EMBL" id="MFC4587640.1"/>
    </source>
</evidence>
<dbReference type="InterPro" id="IPR023549">
    <property type="entry name" value="Subtilisin_inhibitor"/>
</dbReference>
<dbReference type="InterPro" id="IPR000691">
    <property type="entry name" value="Prot_inh_I16_SSI"/>
</dbReference>
<feature type="region of interest" description="Disordered" evidence="9">
    <location>
        <begin position="15"/>
        <end position="43"/>
    </location>
</feature>
<evidence type="ECO:0000259" key="11">
    <source>
        <dbReference type="Pfam" id="PF00720"/>
    </source>
</evidence>
<reference evidence="13" key="1">
    <citation type="journal article" date="2019" name="Int. J. Syst. Evol. Microbiol.">
        <title>The Global Catalogue of Microorganisms (GCM) 10K type strain sequencing project: providing services to taxonomists for standard genome sequencing and annotation.</title>
        <authorList>
            <consortium name="The Broad Institute Genomics Platform"/>
            <consortium name="The Broad Institute Genome Sequencing Center for Infectious Disease"/>
            <person name="Wu L."/>
            <person name="Ma J."/>
        </authorList>
    </citation>
    <scope>NUCLEOTIDE SEQUENCE [LARGE SCALE GENOMIC DNA]</scope>
    <source>
        <strain evidence="13">CCUG 49560</strain>
    </source>
</reference>
<feature type="domain" description="Subtilisin inhibitor" evidence="11">
    <location>
        <begin position="45"/>
        <end position="129"/>
    </location>
</feature>
<feature type="signal peptide" evidence="10">
    <location>
        <begin position="1"/>
        <end position="20"/>
    </location>
</feature>
<organism evidence="12 13">
    <name type="scientific">Sphaerisporangium corydalis</name>
    <dbReference type="NCBI Taxonomy" id="1441875"/>
    <lineage>
        <taxon>Bacteria</taxon>
        <taxon>Bacillati</taxon>
        <taxon>Actinomycetota</taxon>
        <taxon>Actinomycetes</taxon>
        <taxon>Streptosporangiales</taxon>
        <taxon>Streptosporangiaceae</taxon>
        <taxon>Sphaerisporangium</taxon>
    </lineage>
</organism>
<keyword evidence="4" id="KW-0964">Secreted</keyword>
<evidence type="ECO:0000256" key="6">
    <source>
        <dbReference type="ARBA" id="ARBA00022900"/>
    </source>
</evidence>
<feature type="chain" id="PRO_5045495811" evidence="10">
    <location>
        <begin position="21"/>
        <end position="159"/>
    </location>
</feature>
<name>A0ABV9EDL8_9ACTN</name>